<dbReference type="EMBL" id="CACVAT010000602">
    <property type="protein sequence ID" value="CAA6830571.1"/>
    <property type="molecule type" value="Genomic_DNA"/>
</dbReference>
<proteinExistence type="predicted"/>
<sequence length="168" mass="18751">MRTLSEAARQSERDKAELNIREELALSIYLGVYRQLIDHVKPVMGMVEVDALLVSDVLDSMCYGDIVVDITDAIDVNTARPTLRSYISGAGTADRQIIWKQMMVILRSPATPAYFKGFRNQIATRLLVKIGKKSWGMGDIIRIPIIKQNELGATVTGASTRITVRLRD</sequence>
<reference evidence="1" key="1">
    <citation type="submission" date="2020-01" db="EMBL/GenBank/DDBJ databases">
        <authorList>
            <person name="Meier V. D."/>
            <person name="Meier V D."/>
        </authorList>
    </citation>
    <scope>NUCLEOTIDE SEQUENCE</scope>
    <source>
        <strain evidence="1">HLG_WM_MAG_09</strain>
    </source>
</reference>
<evidence type="ECO:0000313" key="1">
    <source>
        <dbReference type="EMBL" id="CAA6830571.1"/>
    </source>
</evidence>
<dbReference type="AlphaFoldDB" id="A0A6S6UIE8"/>
<organism evidence="1">
    <name type="scientific">uncultured Thiotrichaceae bacterium</name>
    <dbReference type="NCBI Taxonomy" id="298394"/>
    <lineage>
        <taxon>Bacteria</taxon>
        <taxon>Pseudomonadati</taxon>
        <taxon>Pseudomonadota</taxon>
        <taxon>Gammaproteobacteria</taxon>
        <taxon>Thiotrichales</taxon>
        <taxon>Thiotrichaceae</taxon>
        <taxon>environmental samples</taxon>
    </lineage>
</organism>
<name>A0A6S6UIE8_9GAMM</name>
<gene>
    <name evidence="1" type="ORF">HELGO_WM25946</name>
</gene>
<accession>A0A6S6UIE8</accession>
<protein>
    <submittedName>
        <fullName evidence="1">Uncharacterized protein</fullName>
    </submittedName>
</protein>